<dbReference type="EMBL" id="QEQD01000012">
    <property type="protein sequence ID" value="RDF00147.1"/>
    <property type="molecule type" value="Genomic_DNA"/>
</dbReference>
<dbReference type="Proteomes" id="UP000253999">
    <property type="component" value="Unassembled WGS sequence"/>
</dbReference>
<evidence type="ECO:0000313" key="2">
    <source>
        <dbReference type="EMBL" id="RDF00147.1"/>
    </source>
</evidence>
<organism evidence="2 3">
    <name type="scientific">Haemophilus parahaemolyticus</name>
    <dbReference type="NCBI Taxonomy" id="735"/>
    <lineage>
        <taxon>Bacteria</taxon>
        <taxon>Pseudomonadati</taxon>
        <taxon>Pseudomonadota</taxon>
        <taxon>Gammaproteobacteria</taxon>
        <taxon>Pasteurellales</taxon>
        <taxon>Pasteurellaceae</taxon>
        <taxon>Haemophilus</taxon>
    </lineage>
</organism>
<dbReference type="RefSeq" id="WP_111313634.1">
    <property type="nucleotide sequence ID" value="NZ_CAUPAH010000035.1"/>
</dbReference>
<evidence type="ECO:0000256" key="1">
    <source>
        <dbReference type="SAM" id="Phobius"/>
    </source>
</evidence>
<name>A0A369Z4V3_HAEPH</name>
<feature type="transmembrane region" description="Helical" evidence="1">
    <location>
        <begin position="7"/>
        <end position="29"/>
    </location>
</feature>
<accession>A0A369Z4V3</accession>
<keyword evidence="1" id="KW-1133">Transmembrane helix</keyword>
<keyword evidence="1" id="KW-0472">Membrane</keyword>
<protein>
    <submittedName>
        <fullName evidence="2">Uncharacterized protein</fullName>
    </submittedName>
</protein>
<comment type="caution">
    <text evidence="2">The sequence shown here is derived from an EMBL/GenBank/DDBJ whole genome shotgun (WGS) entry which is preliminary data.</text>
</comment>
<evidence type="ECO:0000313" key="3">
    <source>
        <dbReference type="Proteomes" id="UP000253999"/>
    </source>
</evidence>
<reference evidence="2 3" key="1">
    <citation type="submission" date="2018-05" db="EMBL/GenBank/DDBJ databases">
        <title>Draft Genome Sequences for a Diverse set of 7 Haemophilus Species.</title>
        <authorList>
            <person name="Nichols M."/>
            <person name="Topaz N."/>
            <person name="Wang X."/>
            <person name="Wang X."/>
            <person name="Boxrud D."/>
        </authorList>
    </citation>
    <scope>NUCLEOTIDE SEQUENCE [LARGE SCALE GENOMIC DNA]</scope>
    <source>
        <strain evidence="2 3">C2010039593</strain>
    </source>
</reference>
<sequence>MLDKKFIAYLISDIIISLLLTILLTDIIIKSTDAMNLIASTFSILSGVVLMILTTVGELFLFSPNDSSAKKIAKYKNFETRFSRLSLLFISYLIILVLILIYYLIKDISQDVITFKISELTINLQNWTAYLIILFSFFCFIISICLPWIYKQLLKEKNGIYD</sequence>
<feature type="transmembrane region" description="Helical" evidence="1">
    <location>
        <begin position="127"/>
        <end position="150"/>
    </location>
</feature>
<feature type="transmembrane region" description="Helical" evidence="1">
    <location>
        <begin position="82"/>
        <end position="105"/>
    </location>
</feature>
<dbReference type="AlphaFoldDB" id="A0A369Z4V3"/>
<proteinExistence type="predicted"/>
<gene>
    <name evidence="2" type="ORF">DPV98_10150</name>
</gene>
<keyword evidence="1" id="KW-0812">Transmembrane</keyword>
<feature type="transmembrane region" description="Helical" evidence="1">
    <location>
        <begin position="35"/>
        <end position="61"/>
    </location>
</feature>